<evidence type="ECO:0000313" key="2">
    <source>
        <dbReference type="Proteomes" id="UP001177023"/>
    </source>
</evidence>
<proteinExistence type="predicted"/>
<gene>
    <name evidence="1" type="ORF">MSPICULIGERA_LOCUS4035</name>
</gene>
<feature type="non-terminal residue" evidence="1">
    <location>
        <position position="1"/>
    </location>
</feature>
<reference evidence="1" key="1">
    <citation type="submission" date="2023-06" db="EMBL/GenBank/DDBJ databases">
        <authorList>
            <person name="Delattre M."/>
        </authorList>
    </citation>
    <scope>NUCLEOTIDE SEQUENCE</scope>
    <source>
        <strain evidence="1">AF72</strain>
    </source>
</reference>
<comment type="caution">
    <text evidence="1">The sequence shown here is derived from an EMBL/GenBank/DDBJ whole genome shotgun (WGS) entry which is preliminary data.</text>
</comment>
<evidence type="ECO:0000313" key="1">
    <source>
        <dbReference type="EMBL" id="CAJ0565394.1"/>
    </source>
</evidence>
<protein>
    <submittedName>
        <fullName evidence="1">Uncharacterized protein</fullName>
    </submittedName>
</protein>
<dbReference type="Proteomes" id="UP001177023">
    <property type="component" value="Unassembled WGS sequence"/>
</dbReference>
<name>A0AA36CBN9_9BILA</name>
<keyword evidence="2" id="KW-1185">Reference proteome</keyword>
<dbReference type="EMBL" id="CATQJA010001032">
    <property type="protein sequence ID" value="CAJ0565394.1"/>
    <property type="molecule type" value="Genomic_DNA"/>
</dbReference>
<dbReference type="AlphaFoldDB" id="A0AA36CBN9"/>
<organism evidence="1 2">
    <name type="scientific">Mesorhabditis spiculigera</name>
    <dbReference type="NCBI Taxonomy" id="96644"/>
    <lineage>
        <taxon>Eukaryota</taxon>
        <taxon>Metazoa</taxon>
        <taxon>Ecdysozoa</taxon>
        <taxon>Nematoda</taxon>
        <taxon>Chromadorea</taxon>
        <taxon>Rhabditida</taxon>
        <taxon>Rhabditina</taxon>
        <taxon>Rhabditomorpha</taxon>
        <taxon>Rhabditoidea</taxon>
        <taxon>Rhabditidae</taxon>
        <taxon>Mesorhabditinae</taxon>
        <taxon>Mesorhabditis</taxon>
    </lineage>
</organism>
<accession>A0AA36CBN9</accession>
<sequence length="83" mass="9837">MDPDRSHLILLRFDDGDRNRRETPWWKPRVDGNSRVIASVDCPLSWNPIHVNYKNQRGVGWTTEMLFKLKRDVSNHLGLKPHF</sequence>